<dbReference type="CDD" id="cd02042">
    <property type="entry name" value="ParAB_family"/>
    <property type="match status" value="1"/>
</dbReference>
<dbReference type="SUPFAM" id="SSF52540">
    <property type="entry name" value="P-loop containing nucleoside triphosphate hydrolases"/>
    <property type="match status" value="1"/>
</dbReference>
<sequence>MSNIVENIKRVRSTKGISQSKMAEALGMSMSGYTKIERGDTDLSIKKIEDIAGVLGVSFEELMKKKEAKIITFANQKGGVGKSTMLTLFMTSIAKRENLKILVIDCDYQQTISTIVETAGIDDNISLLTFDLNRSNSPVLDFIKILEKEKHNYDIIAIDTAGSLQQSDFIITTLAYSDVAILPLEATTVALSSSFATISVLPDIEEKRKEEGRSFIALGIINKDSNTLESKDLKALKSFDNIKLLNTTLKQKVRYHRDLSLEHEIVKAKAKDEYNDLYNELITHLGL</sequence>
<dbReference type="Pfam" id="PF01381">
    <property type="entry name" value="HTH_3"/>
    <property type="match status" value="1"/>
</dbReference>
<dbReference type="InterPro" id="IPR027417">
    <property type="entry name" value="P-loop_NTPase"/>
</dbReference>
<dbReference type="GO" id="GO:0003677">
    <property type="term" value="F:DNA binding"/>
    <property type="evidence" value="ECO:0007669"/>
    <property type="project" value="InterPro"/>
</dbReference>
<dbReference type="AlphaFoldDB" id="A0A7X8SNK8"/>
<reference evidence="2 3" key="1">
    <citation type="submission" date="2020-04" db="EMBL/GenBank/DDBJ databases">
        <title>Flammeovirga sp. SR4, a novel species isolated from seawater.</title>
        <authorList>
            <person name="Wang X."/>
        </authorList>
    </citation>
    <scope>NUCLEOTIDE SEQUENCE [LARGE SCALE GENOMIC DNA]</scope>
    <source>
        <strain evidence="2 3">SR4</strain>
    </source>
</reference>
<dbReference type="SUPFAM" id="SSF47413">
    <property type="entry name" value="lambda repressor-like DNA-binding domains"/>
    <property type="match status" value="1"/>
</dbReference>
<dbReference type="InterPro" id="IPR001387">
    <property type="entry name" value="Cro/C1-type_HTH"/>
</dbReference>
<dbReference type="RefSeq" id="WP_168884239.1">
    <property type="nucleotide sequence ID" value="NZ_JABAIL010000007.1"/>
</dbReference>
<comment type="caution">
    <text evidence="2">The sequence shown here is derived from an EMBL/GenBank/DDBJ whole genome shotgun (WGS) entry which is preliminary data.</text>
</comment>
<accession>A0A7X8SNK8</accession>
<gene>
    <name evidence="2" type="ORF">HGP29_20160</name>
</gene>
<dbReference type="Pfam" id="PF01656">
    <property type="entry name" value="CbiA"/>
    <property type="match status" value="1"/>
</dbReference>
<dbReference type="SMART" id="SM00530">
    <property type="entry name" value="HTH_XRE"/>
    <property type="match status" value="1"/>
</dbReference>
<dbReference type="InterPro" id="IPR010982">
    <property type="entry name" value="Lambda_DNA-bd_dom_sf"/>
</dbReference>
<organism evidence="2 3">
    <name type="scientific">Flammeovirga agarivorans</name>
    <dbReference type="NCBI Taxonomy" id="2726742"/>
    <lineage>
        <taxon>Bacteria</taxon>
        <taxon>Pseudomonadati</taxon>
        <taxon>Bacteroidota</taxon>
        <taxon>Cytophagia</taxon>
        <taxon>Cytophagales</taxon>
        <taxon>Flammeovirgaceae</taxon>
        <taxon>Flammeovirga</taxon>
    </lineage>
</organism>
<evidence type="ECO:0000313" key="3">
    <source>
        <dbReference type="Proteomes" id="UP000585050"/>
    </source>
</evidence>
<dbReference type="EMBL" id="JABAIL010000007">
    <property type="protein sequence ID" value="NLR93523.1"/>
    <property type="molecule type" value="Genomic_DNA"/>
</dbReference>
<dbReference type="InterPro" id="IPR050678">
    <property type="entry name" value="DNA_Partitioning_ATPase"/>
</dbReference>
<dbReference type="Gene3D" id="3.40.50.300">
    <property type="entry name" value="P-loop containing nucleotide triphosphate hydrolases"/>
    <property type="match status" value="1"/>
</dbReference>
<dbReference type="CDD" id="cd00093">
    <property type="entry name" value="HTH_XRE"/>
    <property type="match status" value="1"/>
</dbReference>
<dbReference type="InterPro" id="IPR002586">
    <property type="entry name" value="CobQ/CobB/MinD/ParA_Nub-bd_dom"/>
</dbReference>
<evidence type="ECO:0000313" key="2">
    <source>
        <dbReference type="EMBL" id="NLR93523.1"/>
    </source>
</evidence>
<dbReference type="PANTHER" id="PTHR13696:SF52">
    <property type="entry name" value="PARA FAMILY PROTEIN CT_582"/>
    <property type="match status" value="1"/>
</dbReference>
<protein>
    <submittedName>
        <fullName evidence="2">AAA family ATPase</fullName>
    </submittedName>
</protein>
<dbReference type="PROSITE" id="PS50943">
    <property type="entry name" value="HTH_CROC1"/>
    <property type="match status" value="1"/>
</dbReference>
<dbReference type="Gene3D" id="1.10.260.40">
    <property type="entry name" value="lambda repressor-like DNA-binding domains"/>
    <property type="match status" value="1"/>
</dbReference>
<name>A0A7X8SNK8_9BACT</name>
<proteinExistence type="predicted"/>
<dbReference type="Proteomes" id="UP000585050">
    <property type="component" value="Unassembled WGS sequence"/>
</dbReference>
<dbReference type="PANTHER" id="PTHR13696">
    <property type="entry name" value="P-LOOP CONTAINING NUCLEOSIDE TRIPHOSPHATE HYDROLASE"/>
    <property type="match status" value="1"/>
</dbReference>
<evidence type="ECO:0000259" key="1">
    <source>
        <dbReference type="PROSITE" id="PS50943"/>
    </source>
</evidence>
<keyword evidence="3" id="KW-1185">Reference proteome</keyword>
<feature type="domain" description="HTH cro/C1-type" evidence="1">
    <location>
        <begin position="8"/>
        <end position="62"/>
    </location>
</feature>